<dbReference type="InterPro" id="IPR013154">
    <property type="entry name" value="ADH-like_N"/>
</dbReference>
<dbReference type="PANTHER" id="PTHR43677:SF4">
    <property type="entry name" value="QUINONE OXIDOREDUCTASE-LIKE PROTEIN 2"/>
    <property type="match status" value="1"/>
</dbReference>
<dbReference type="Proteomes" id="UP000652219">
    <property type="component" value="Unassembled WGS sequence"/>
</dbReference>
<organism evidence="3 4">
    <name type="scientific">Colletotrichum sojae</name>
    <dbReference type="NCBI Taxonomy" id="2175907"/>
    <lineage>
        <taxon>Eukaryota</taxon>
        <taxon>Fungi</taxon>
        <taxon>Dikarya</taxon>
        <taxon>Ascomycota</taxon>
        <taxon>Pezizomycotina</taxon>
        <taxon>Sordariomycetes</taxon>
        <taxon>Hypocreomycetidae</taxon>
        <taxon>Glomerellales</taxon>
        <taxon>Glomerellaceae</taxon>
        <taxon>Colletotrichum</taxon>
        <taxon>Colletotrichum orchidearum species complex</taxon>
    </lineage>
</organism>
<dbReference type="GO" id="GO:0005739">
    <property type="term" value="C:mitochondrion"/>
    <property type="evidence" value="ECO:0007669"/>
    <property type="project" value="TreeGrafter"/>
</dbReference>
<dbReference type="Gene3D" id="3.90.180.10">
    <property type="entry name" value="Medium-chain alcohol dehydrogenases, catalytic domain"/>
    <property type="match status" value="1"/>
</dbReference>
<dbReference type="SUPFAM" id="SSF50129">
    <property type="entry name" value="GroES-like"/>
    <property type="match status" value="1"/>
</dbReference>
<dbReference type="Pfam" id="PF08240">
    <property type="entry name" value="ADH_N"/>
    <property type="match status" value="1"/>
</dbReference>
<evidence type="ECO:0000313" key="3">
    <source>
        <dbReference type="EMBL" id="KAF6798804.1"/>
    </source>
</evidence>
<name>A0A8H6IUB9_9PEZI</name>
<accession>A0A8H6IUB9</accession>
<dbReference type="InterPro" id="IPR011032">
    <property type="entry name" value="GroES-like_sf"/>
</dbReference>
<evidence type="ECO:0000259" key="2">
    <source>
        <dbReference type="Pfam" id="PF08240"/>
    </source>
</evidence>
<protein>
    <submittedName>
        <fullName evidence="3">Isopropanol dehydrogenase</fullName>
    </submittedName>
</protein>
<comment type="caution">
    <text evidence="3">The sequence shown here is derived from an EMBL/GenBank/DDBJ whole genome shotgun (WGS) entry which is preliminary data.</text>
</comment>
<feature type="domain" description="Alcohol dehydrogenase-like N-terminal" evidence="2">
    <location>
        <begin position="32"/>
        <end position="146"/>
    </location>
</feature>
<dbReference type="InterPro" id="IPR051397">
    <property type="entry name" value="Zn-ADH-like_protein"/>
</dbReference>
<reference evidence="3 4" key="1">
    <citation type="journal article" date="2020" name="Phytopathology">
        <title>Genome Sequence Resources of Colletotrichum truncatum, C. plurivorum, C. musicola, and C. sojae: Four Species Pathogenic to Soybean (Glycine max).</title>
        <authorList>
            <person name="Rogerio F."/>
            <person name="Boufleur T.R."/>
            <person name="Ciampi-Guillardi M."/>
            <person name="Sukno S.A."/>
            <person name="Thon M.R."/>
            <person name="Massola Junior N.S."/>
            <person name="Baroncelli R."/>
        </authorList>
    </citation>
    <scope>NUCLEOTIDE SEQUENCE [LARGE SCALE GENOMIC DNA]</scope>
    <source>
        <strain evidence="3 4">LFN0009</strain>
    </source>
</reference>
<evidence type="ECO:0000313" key="4">
    <source>
        <dbReference type="Proteomes" id="UP000652219"/>
    </source>
</evidence>
<dbReference type="Pfam" id="PF00107">
    <property type="entry name" value="ADH_zinc_N"/>
    <property type="match status" value="1"/>
</dbReference>
<dbReference type="EMBL" id="WIGN01000332">
    <property type="protein sequence ID" value="KAF6798804.1"/>
    <property type="molecule type" value="Genomic_DNA"/>
</dbReference>
<gene>
    <name evidence="3" type="ORF">CSOJ01_12645</name>
</gene>
<evidence type="ECO:0000259" key="1">
    <source>
        <dbReference type="Pfam" id="PF00107"/>
    </source>
</evidence>
<keyword evidence="4" id="KW-1185">Reference proteome</keyword>
<dbReference type="InterPro" id="IPR036291">
    <property type="entry name" value="NAD(P)-bd_dom_sf"/>
</dbReference>
<dbReference type="CDD" id="cd05188">
    <property type="entry name" value="MDR"/>
    <property type="match status" value="1"/>
</dbReference>
<sequence>MAQSNITNRALWLSSFSEPMSIIELPVPDAEAGTAVIKILATGFAPYTHLIHSGKLPGLNLTLPLVPSPSGIGRVHAVGPDAVSLKPGDLVFIDGLVRARDDPGVSLMPGHMTDGRPESQKLMRGVWRDGSLQQYQKVPIENCFALDEDELFGDFGYDAAVLHTLSHYCVAAGALIEAAEVKVAQTVVVGPAGGSFGGLAVEVALAIGANVVALGRSESKLAAMKEKLGNPRLTTVVMTGDVNKDAAAIMQATPGGAGADVFNDWTPGELQAPPYFPAAIRTVRRGGKVVLSGGASGSFEIPYGIVMLNNLEVIGKWMCQRRTVEQVIGMVTQGQLRIGRESGTEMKVFGLEEHEEAIEYARKHGGWRNYTAVVPNPA</sequence>
<dbReference type="GO" id="GO:0016491">
    <property type="term" value="F:oxidoreductase activity"/>
    <property type="evidence" value="ECO:0007669"/>
    <property type="project" value="TreeGrafter"/>
</dbReference>
<feature type="domain" description="Alcohol dehydrogenase-like C-terminal" evidence="1">
    <location>
        <begin position="197"/>
        <end position="331"/>
    </location>
</feature>
<dbReference type="AlphaFoldDB" id="A0A8H6IUB9"/>
<dbReference type="PANTHER" id="PTHR43677">
    <property type="entry name" value="SHORT-CHAIN DEHYDROGENASE/REDUCTASE"/>
    <property type="match status" value="1"/>
</dbReference>
<dbReference type="SUPFAM" id="SSF51735">
    <property type="entry name" value="NAD(P)-binding Rossmann-fold domains"/>
    <property type="match status" value="1"/>
</dbReference>
<dbReference type="InterPro" id="IPR013149">
    <property type="entry name" value="ADH-like_C"/>
</dbReference>
<proteinExistence type="predicted"/>
<dbReference type="Gene3D" id="3.40.50.720">
    <property type="entry name" value="NAD(P)-binding Rossmann-like Domain"/>
    <property type="match status" value="1"/>
</dbReference>